<name>A0ABS9W9Q8_9PROT</name>
<keyword evidence="1" id="KW-0238">DNA-binding</keyword>
<dbReference type="Pfam" id="PF01381">
    <property type="entry name" value="HTH_3"/>
    <property type="match status" value="1"/>
</dbReference>
<keyword evidence="4" id="KW-1185">Reference proteome</keyword>
<dbReference type="CDD" id="cd00093">
    <property type="entry name" value="HTH_XRE"/>
    <property type="match status" value="1"/>
</dbReference>
<dbReference type="Pfam" id="PF07883">
    <property type="entry name" value="Cupin_2"/>
    <property type="match status" value="1"/>
</dbReference>
<dbReference type="PROSITE" id="PS50943">
    <property type="entry name" value="HTH_CROC1"/>
    <property type="match status" value="1"/>
</dbReference>
<proteinExistence type="predicted"/>
<dbReference type="SUPFAM" id="SSF47413">
    <property type="entry name" value="lambda repressor-like DNA-binding domains"/>
    <property type="match status" value="1"/>
</dbReference>
<dbReference type="Gene3D" id="1.10.260.40">
    <property type="entry name" value="lambda repressor-like DNA-binding domains"/>
    <property type="match status" value="1"/>
</dbReference>
<dbReference type="InterPro" id="IPR013096">
    <property type="entry name" value="Cupin_2"/>
</dbReference>
<dbReference type="InterPro" id="IPR011051">
    <property type="entry name" value="RmlC_Cupin_sf"/>
</dbReference>
<dbReference type="PANTHER" id="PTHR46797:SF2">
    <property type="entry name" value="TRANSCRIPTIONAL REGULATOR"/>
    <property type="match status" value="1"/>
</dbReference>
<dbReference type="InterPro" id="IPR010982">
    <property type="entry name" value="Lambda_DNA-bd_dom_sf"/>
</dbReference>
<feature type="domain" description="HTH cro/C1-type" evidence="2">
    <location>
        <begin position="5"/>
        <end position="59"/>
    </location>
</feature>
<dbReference type="RefSeq" id="WP_162306193.1">
    <property type="nucleotide sequence ID" value="NZ_JALBUU010000079.1"/>
</dbReference>
<dbReference type="SUPFAM" id="SSF51182">
    <property type="entry name" value="RmlC-like cupins"/>
    <property type="match status" value="1"/>
</dbReference>
<dbReference type="InterPro" id="IPR050807">
    <property type="entry name" value="TransReg_Diox_bact_type"/>
</dbReference>
<protein>
    <submittedName>
        <fullName evidence="3">XRE family transcriptional regulator</fullName>
    </submittedName>
</protein>
<dbReference type="InterPro" id="IPR001387">
    <property type="entry name" value="Cro/C1-type_HTH"/>
</dbReference>
<sequence length="193" mass="20428">MGQQIRALRRQRGWSLQEVAARAQISIGFLSQMERGLSSPTLRDLIRIAEALGTSLDKLLELARPEAAADGPVVRVAQRRDVAFHQGITKEALTPPGSIGLALYLVTLEPGARTGDGLYAHAGQEAGMVLQGRLLLTVGCADYWLSEGDSFGFPSVVPHGFANAAQAVTRVLWSNAAPDRPAAGQSCGAGDLK</sequence>
<dbReference type="CDD" id="cd02209">
    <property type="entry name" value="cupin_XRE_C"/>
    <property type="match status" value="1"/>
</dbReference>
<evidence type="ECO:0000256" key="1">
    <source>
        <dbReference type="ARBA" id="ARBA00023125"/>
    </source>
</evidence>
<organism evidence="3 4">
    <name type="scientific">Teichococcus vastitatis</name>
    <dbReference type="NCBI Taxonomy" id="2307076"/>
    <lineage>
        <taxon>Bacteria</taxon>
        <taxon>Pseudomonadati</taxon>
        <taxon>Pseudomonadota</taxon>
        <taxon>Alphaproteobacteria</taxon>
        <taxon>Acetobacterales</taxon>
        <taxon>Roseomonadaceae</taxon>
        <taxon>Roseomonas</taxon>
    </lineage>
</organism>
<dbReference type="Gene3D" id="2.60.120.10">
    <property type="entry name" value="Jelly Rolls"/>
    <property type="match status" value="1"/>
</dbReference>
<reference evidence="3 4" key="1">
    <citation type="submission" date="2022-03" db="EMBL/GenBank/DDBJ databases">
        <title>Complete genome analysis of Roseomonas KG 17.1 : a prolific producer of plant growth promoters.</title>
        <authorList>
            <person name="Saadouli I."/>
            <person name="Najjari A."/>
            <person name="Mosbah A."/>
            <person name="Ouzari H.I."/>
        </authorList>
    </citation>
    <scope>NUCLEOTIDE SEQUENCE [LARGE SCALE GENOMIC DNA]</scope>
    <source>
        <strain evidence="3 4">KG17-1</strain>
    </source>
</reference>
<dbReference type="EMBL" id="JALBUU010000079">
    <property type="protein sequence ID" value="MCI0756029.1"/>
    <property type="molecule type" value="Genomic_DNA"/>
</dbReference>
<evidence type="ECO:0000313" key="3">
    <source>
        <dbReference type="EMBL" id="MCI0756029.1"/>
    </source>
</evidence>
<evidence type="ECO:0000313" key="4">
    <source>
        <dbReference type="Proteomes" id="UP001201985"/>
    </source>
</evidence>
<dbReference type="Proteomes" id="UP001201985">
    <property type="component" value="Unassembled WGS sequence"/>
</dbReference>
<evidence type="ECO:0000259" key="2">
    <source>
        <dbReference type="PROSITE" id="PS50943"/>
    </source>
</evidence>
<gene>
    <name evidence="3" type="ORF">MON41_20385</name>
</gene>
<accession>A0ABS9W9Q8</accession>
<dbReference type="PANTHER" id="PTHR46797">
    <property type="entry name" value="HTH-TYPE TRANSCRIPTIONAL REGULATOR"/>
    <property type="match status" value="1"/>
</dbReference>
<dbReference type="SMART" id="SM00530">
    <property type="entry name" value="HTH_XRE"/>
    <property type="match status" value="1"/>
</dbReference>
<comment type="caution">
    <text evidence="3">The sequence shown here is derived from an EMBL/GenBank/DDBJ whole genome shotgun (WGS) entry which is preliminary data.</text>
</comment>
<dbReference type="InterPro" id="IPR014710">
    <property type="entry name" value="RmlC-like_jellyroll"/>
</dbReference>